<feature type="transmembrane region" description="Helical" evidence="1">
    <location>
        <begin position="71"/>
        <end position="90"/>
    </location>
</feature>
<reference evidence="3 4" key="1">
    <citation type="journal article" date="2018" name="Sci. Rep.">
        <title>Genome sequence of the cauliflower mushroom Sparassis crispa (Hanabiratake) and its association with beneficial usage.</title>
        <authorList>
            <person name="Kiyama R."/>
            <person name="Furutani Y."/>
            <person name="Kawaguchi K."/>
            <person name="Nakanishi T."/>
        </authorList>
    </citation>
    <scope>NUCLEOTIDE SEQUENCE [LARGE SCALE GENOMIC DNA]</scope>
</reference>
<accession>A0A401GZ32</accession>
<organism evidence="3 4">
    <name type="scientific">Sparassis crispa</name>
    <dbReference type="NCBI Taxonomy" id="139825"/>
    <lineage>
        <taxon>Eukaryota</taxon>
        <taxon>Fungi</taxon>
        <taxon>Dikarya</taxon>
        <taxon>Basidiomycota</taxon>
        <taxon>Agaricomycotina</taxon>
        <taxon>Agaricomycetes</taxon>
        <taxon>Polyporales</taxon>
        <taxon>Sparassidaceae</taxon>
        <taxon>Sparassis</taxon>
    </lineage>
</organism>
<feature type="domain" description="DUF6533" evidence="2">
    <location>
        <begin position="33"/>
        <end position="76"/>
    </location>
</feature>
<dbReference type="GeneID" id="38784338"/>
<dbReference type="AlphaFoldDB" id="A0A401GZ32"/>
<proteinExistence type="predicted"/>
<gene>
    <name evidence="3" type="ORF">SCP_1100970</name>
</gene>
<dbReference type="Pfam" id="PF20151">
    <property type="entry name" value="DUF6533"/>
    <property type="match status" value="1"/>
</dbReference>
<feature type="transmembrane region" description="Helical" evidence="1">
    <location>
        <begin position="129"/>
        <end position="150"/>
    </location>
</feature>
<comment type="caution">
    <text evidence="3">The sequence shown here is derived from an EMBL/GenBank/DDBJ whole genome shotgun (WGS) entry which is preliminary data.</text>
</comment>
<feature type="transmembrane region" description="Helical" evidence="1">
    <location>
        <begin position="230"/>
        <end position="248"/>
    </location>
</feature>
<feature type="transmembrane region" description="Helical" evidence="1">
    <location>
        <begin position="170"/>
        <end position="195"/>
    </location>
</feature>
<keyword evidence="1" id="KW-0472">Membrane</keyword>
<keyword evidence="4" id="KW-1185">Reference proteome</keyword>
<dbReference type="Proteomes" id="UP000287166">
    <property type="component" value="Unassembled WGS sequence"/>
</dbReference>
<dbReference type="OrthoDB" id="3230658at2759"/>
<keyword evidence="1" id="KW-0812">Transmembrane</keyword>
<sequence>MATVPSPQQLPNPYTSLAWLSPAAANQYEGSRYLYVASLSVFIWDWMIAWPDEYKIISKAPICPSSIIYSTSRISVFSFLLTSVIFQAAPVGSCEILLDVMTWSLTISVPSTSALFYLRICAVFHNSRIVAVIFGVLWLFILGTAFLIPFSLTGMHIGTTDWCIDSGVKFFGSLVVISSVTSDTLSFFAISYRLASSSMQGSSLRDRFRAFVRGDGLPRISKLLLQGGQWYYFVSVAMGVVTMSMILSPHTSPVFRAMFPIPNIALKNAMATRIFRQVHLGIIQTDMSSSHCSGQLRMRGFSSHDLRSAVSAGRSLEHDVYQLETRGVDHRVPLADHIDIEITKTIETRRDVPDDIPAKADVELALGGM</sequence>
<keyword evidence="1" id="KW-1133">Transmembrane helix</keyword>
<dbReference type="EMBL" id="BFAD01000011">
    <property type="protein sequence ID" value="GBE87421.1"/>
    <property type="molecule type" value="Genomic_DNA"/>
</dbReference>
<feature type="transmembrane region" description="Helical" evidence="1">
    <location>
        <begin position="96"/>
        <end position="117"/>
    </location>
</feature>
<dbReference type="InParanoid" id="A0A401GZ32"/>
<evidence type="ECO:0000256" key="1">
    <source>
        <dbReference type="SAM" id="Phobius"/>
    </source>
</evidence>
<protein>
    <recommendedName>
        <fullName evidence="2">DUF6533 domain-containing protein</fullName>
    </recommendedName>
</protein>
<dbReference type="RefSeq" id="XP_027618334.1">
    <property type="nucleotide sequence ID" value="XM_027762533.1"/>
</dbReference>
<evidence type="ECO:0000259" key="2">
    <source>
        <dbReference type="Pfam" id="PF20151"/>
    </source>
</evidence>
<name>A0A401GZ32_9APHY</name>
<dbReference type="InterPro" id="IPR045340">
    <property type="entry name" value="DUF6533"/>
</dbReference>
<evidence type="ECO:0000313" key="3">
    <source>
        <dbReference type="EMBL" id="GBE87421.1"/>
    </source>
</evidence>
<dbReference type="STRING" id="139825.A0A401GZ32"/>
<evidence type="ECO:0000313" key="4">
    <source>
        <dbReference type="Proteomes" id="UP000287166"/>
    </source>
</evidence>